<dbReference type="Proteomes" id="UP000317663">
    <property type="component" value="Unassembled WGS sequence"/>
</dbReference>
<dbReference type="RefSeq" id="WP_140471728.1">
    <property type="nucleotide sequence ID" value="NZ_RCZD01000004.1"/>
</dbReference>
<protein>
    <submittedName>
        <fullName evidence="1">Head decoration protein</fullName>
    </submittedName>
</protein>
<dbReference type="Gene3D" id="2.40.300.10">
    <property type="entry name" value="Head decoration protein D"/>
    <property type="match status" value="1"/>
</dbReference>
<dbReference type="OrthoDB" id="7032972at2"/>
<dbReference type="Pfam" id="PF02924">
    <property type="entry name" value="HDPD"/>
    <property type="match status" value="1"/>
</dbReference>
<comment type="caution">
    <text evidence="1">The sequence shown here is derived from an EMBL/GenBank/DDBJ whole genome shotgun (WGS) entry which is preliminary data.</text>
</comment>
<gene>
    <name evidence="1" type="ORF">EAH77_08700</name>
</gene>
<reference evidence="1 2" key="1">
    <citation type="journal article" date="2019" name="Environ. Microbiol.">
        <title>Species interactions and distinct microbial communities in high Arctic permafrost affected cryosols are associated with the CH4 and CO2 gas fluxes.</title>
        <authorList>
            <person name="Altshuler I."/>
            <person name="Hamel J."/>
            <person name="Turney S."/>
            <person name="Magnuson E."/>
            <person name="Levesque R."/>
            <person name="Greer C."/>
            <person name="Whyte L.G."/>
        </authorList>
    </citation>
    <scope>NUCLEOTIDE SEQUENCE [LARGE SCALE GENOMIC DNA]</scope>
    <source>
        <strain evidence="1 2">E4</strain>
    </source>
</reference>
<keyword evidence="2" id="KW-1185">Reference proteome</keyword>
<sequence length="137" mass="14389">MTVNSVGQNAWVPGVQHDTFIPDQLLSGPLQVVSDTVTILTGSAATYKRGTVLGVITASGKYTLSVATATDGSQVPQAILADDVNATVADTLAGVYLMAEINQNRITFDPSWTLVTLKPALRPFGIFLRDSVQAPAS</sequence>
<evidence type="ECO:0000313" key="1">
    <source>
        <dbReference type="EMBL" id="TPG62560.1"/>
    </source>
</evidence>
<evidence type="ECO:0000313" key="2">
    <source>
        <dbReference type="Proteomes" id="UP000317663"/>
    </source>
</evidence>
<organism evidence="1 2">
    <name type="scientific">Ewingella americana</name>
    <dbReference type="NCBI Taxonomy" id="41202"/>
    <lineage>
        <taxon>Bacteria</taxon>
        <taxon>Pseudomonadati</taxon>
        <taxon>Pseudomonadota</taxon>
        <taxon>Gammaproteobacteria</taxon>
        <taxon>Enterobacterales</taxon>
        <taxon>Yersiniaceae</taxon>
        <taxon>Ewingella</taxon>
    </lineage>
</organism>
<name>A0A502GMP4_9GAMM</name>
<proteinExistence type="predicted"/>
<dbReference type="InterPro" id="IPR004195">
    <property type="entry name" value="Head_decoration_D"/>
</dbReference>
<accession>A0A502GMP4</accession>
<dbReference type="AlphaFoldDB" id="A0A502GMP4"/>
<dbReference type="EMBL" id="RCZD01000004">
    <property type="protein sequence ID" value="TPG62560.1"/>
    <property type="molecule type" value="Genomic_DNA"/>
</dbReference>